<evidence type="ECO:0000313" key="2">
    <source>
        <dbReference type="Proteomes" id="UP000016662"/>
    </source>
</evidence>
<dbReference type="HOGENOM" id="CLU_2182021_0_0_9"/>
<dbReference type="PATRIC" id="fig|411473.3.peg.1270"/>
<dbReference type="Proteomes" id="UP000016662">
    <property type="component" value="Unassembled WGS sequence"/>
</dbReference>
<accession>U2KUS9</accession>
<evidence type="ECO:0000313" key="1">
    <source>
        <dbReference type="EMBL" id="ERJ96027.1"/>
    </source>
</evidence>
<sequence length="109" mass="12225">MNSTKFPRGNLRKLWRAKTDKKRAFSTGGAAWKMVQAATAKRGHRSRLPRCRNAVLLRNAGSAGGIVFVKNVKNRQKIRAACPKQLWRTCGKRKKAENFAKKFAGGLDK</sequence>
<name>U2KUS9_9FIRM</name>
<proteinExistence type="predicted"/>
<dbReference type="STRING" id="411473.RUMCAL_01560"/>
<reference evidence="1 2" key="1">
    <citation type="submission" date="2013-07" db="EMBL/GenBank/DDBJ databases">
        <authorList>
            <person name="Weinstock G."/>
            <person name="Sodergren E."/>
            <person name="Wylie T."/>
            <person name="Fulton L."/>
            <person name="Fulton R."/>
            <person name="Fronick C."/>
            <person name="O'Laughlin M."/>
            <person name="Godfrey J."/>
            <person name="Miner T."/>
            <person name="Herter B."/>
            <person name="Appelbaum E."/>
            <person name="Cordes M."/>
            <person name="Lek S."/>
            <person name="Wollam A."/>
            <person name="Pepin K.H."/>
            <person name="Palsikar V.B."/>
            <person name="Mitreva M."/>
            <person name="Wilson R.K."/>
        </authorList>
    </citation>
    <scope>NUCLEOTIDE SEQUENCE [LARGE SCALE GENOMIC DNA]</scope>
    <source>
        <strain evidence="1 2">ATCC 27760</strain>
    </source>
</reference>
<dbReference type="EMBL" id="AWVF01000190">
    <property type="protein sequence ID" value="ERJ96027.1"/>
    <property type="molecule type" value="Genomic_DNA"/>
</dbReference>
<comment type="caution">
    <text evidence="1">The sequence shown here is derived from an EMBL/GenBank/DDBJ whole genome shotgun (WGS) entry which is preliminary data.</text>
</comment>
<keyword evidence="2" id="KW-1185">Reference proteome</keyword>
<dbReference type="AlphaFoldDB" id="U2KUS9"/>
<gene>
    <name evidence="1" type="ORF">RUMCAL_01560</name>
</gene>
<organism evidence="1 2">
    <name type="scientific">Ruminococcus callidus ATCC 27760</name>
    <dbReference type="NCBI Taxonomy" id="411473"/>
    <lineage>
        <taxon>Bacteria</taxon>
        <taxon>Bacillati</taxon>
        <taxon>Bacillota</taxon>
        <taxon>Clostridia</taxon>
        <taxon>Eubacteriales</taxon>
        <taxon>Oscillospiraceae</taxon>
        <taxon>Ruminococcus</taxon>
    </lineage>
</organism>
<protein>
    <submittedName>
        <fullName evidence="1">Uncharacterized protein</fullName>
    </submittedName>
</protein>